<comment type="similarity">
    <text evidence="3">Belongs to the CENP-K/MCM22 family.</text>
</comment>
<evidence type="ECO:0000256" key="4">
    <source>
        <dbReference type="ARBA" id="ARBA00022454"/>
    </source>
</evidence>
<dbReference type="InterPro" id="IPR020993">
    <property type="entry name" value="Centromere_CenpK"/>
</dbReference>
<name>A0ABP9YKT1_9FUNG</name>
<proteinExistence type="inferred from homology"/>
<evidence type="ECO:0000256" key="3">
    <source>
        <dbReference type="ARBA" id="ARBA00005795"/>
    </source>
</evidence>
<dbReference type="Proteomes" id="UP001473302">
    <property type="component" value="Unassembled WGS sequence"/>
</dbReference>
<evidence type="ECO:0000256" key="6">
    <source>
        <dbReference type="ARBA" id="ARBA00023242"/>
    </source>
</evidence>
<comment type="subcellular location">
    <subcellularLocation>
        <location evidence="2">Chromosome</location>
        <location evidence="2">Centromere</location>
    </subcellularLocation>
    <subcellularLocation>
        <location evidence="1">Nucleus</location>
    </subcellularLocation>
</comment>
<dbReference type="Pfam" id="PF11802">
    <property type="entry name" value="CENP-K"/>
    <property type="match status" value="1"/>
</dbReference>
<feature type="coiled-coil region" evidence="8">
    <location>
        <begin position="123"/>
        <end position="157"/>
    </location>
</feature>
<protein>
    <submittedName>
        <fullName evidence="9">Uncharacterized protein</fullName>
    </submittedName>
</protein>
<organism evidence="9 10">
    <name type="scientific">Mucor flavus</name>
    <dbReference type="NCBI Taxonomy" id="439312"/>
    <lineage>
        <taxon>Eukaryota</taxon>
        <taxon>Fungi</taxon>
        <taxon>Fungi incertae sedis</taxon>
        <taxon>Mucoromycota</taxon>
        <taxon>Mucoromycotina</taxon>
        <taxon>Mucoromycetes</taxon>
        <taxon>Mucorales</taxon>
        <taxon>Mucorineae</taxon>
        <taxon>Mucoraceae</taxon>
        <taxon>Mucor</taxon>
    </lineage>
</organism>
<evidence type="ECO:0000256" key="2">
    <source>
        <dbReference type="ARBA" id="ARBA00004584"/>
    </source>
</evidence>
<evidence type="ECO:0000313" key="9">
    <source>
        <dbReference type="EMBL" id="GAA5807451.1"/>
    </source>
</evidence>
<gene>
    <name evidence="9" type="ORF">MFLAVUS_000812</name>
</gene>
<dbReference type="EMBL" id="BAABUK010000002">
    <property type="protein sequence ID" value="GAA5807451.1"/>
    <property type="molecule type" value="Genomic_DNA"/>
</dbReference>
<evidence type="ECO:0000256" key="8">
    <source>
        <dbReference type="SAM" id="Coils"/>
    </source>
</evidence>
<keyword evidence="10" id="KW-1185">Reference proteome</keyword>
<dbReference type="PANTHER" id="PTHR14401">
    <property type="entry name" value="CENTROMERE PROTEIN K"/>
    <property type="match status" value="1"/>
</dbReference>
<keyword evidence="5 8" id="KW-0175">Coiled coil</keyword>
<sequence>MSFEFDIKALIAKATEEYEVIATNVPVKPSKEDGTTRSFELDFILSEQKAERKQLWDKLYELEEKRIEKGKNKAIGEPIPTDRKELLKLITLDKQIVEKVECEMSKLNIHNTLDDTLLELKYRERQGAQVKQLEKAIKSLEQQVEQVKAAILREKRAVAECDEIKVNLLVSEQALKTEVDAKETSSDRLRAELVLLQKKYEVDIKEMSDFLDEHYPAHVVDGAGPLGDECDLKILLEQLLNEAYRHPENPYLPLRRGEYWSPYIETLVKGGIASYHPEDANLIRLENFRLS</sequence>
<evidence type="ECO:0000256" key="1">
    <source>
        <dbReference type="ARBA" id="ARBA00004123"/>
    </source>
</evidence>
<accession>A0ABP9YKT1</accession>
<reference evidence="9 10" key="1">
    <citation type="submission" date="2024-04" db="EMBL/GenBank/DDBJ databases">
        <title>genome sequences of Mucor flavus KT1a and Helicostylum pulchrum KT1b strains isolated from the surface of a dry-aged beef.</title>
        <authorList>
            <person name="Toyotome T."/>
            <person name="Hosono M."/>
            <person name="Torimaru M."/>
            <person name="Fukuda K."/>
            <person name="Mikami N."/>
        </authorList>
    </citation>
    <scope>NUCLEOTIDE SEQUENCE [LARGE SCALE GENOMIC DNA]</scope>
    <source>
        <strain evidence="9 10">KT1a</strain>
    </source>
</reference>
<evidence type="ECO:0000313" key="10">
    <source>
        <dbReference type="Proteomes" id="UP001473302"/>
    </source>
</evidence>
<keyword evidence="4" id="KW-0158">Chromosome</keyword>
<dbReference type="PANTHER" id="PTHR14401:SF6">
    <property type="entry name" value="CENTROMERE PROTEIN K"/>
    <property type="match status" value="1"/>
</dbReference>
<keyword evidence="6" id="KW-0539">Nucleus</keyword>
<evidence type="ECO:0000256" key="7">
    <source>
        <dbReference type="ARBA" id="ARBA00023328"/>
    </source>
</evidence>
<keyword evidence="7" id="KW-0137">Centromere</keyword>
<comment type="caution">
    <text evidence="9">The sequence shown here is derived from an EMBL/GenBank/DDBJ whole genome shotgun (WGS) entry which is preliminary data.</text>
</comment>
<evidence type="ECO:0000256" key="5">
    <source>
        <dbReference type="ARBA" id="ARBA00023054"/>
    </source>
</evidence>